<dbReference type="OrthoDB" id="7851333at2"/>
<dbReference type="EMBL" id="MDGM01000007">
    <property type="protein sequence ID" value="PIB26141.1"/>
    <property type="molecule type" value="Genomic_DNA"/>
</dbReference>
<gene>
    <name evidence="2" type="ORF">BFP76_14390</name>
</gene>
<evidence type="ECO:0000313" key="2">
    <source>
        <dbReference type="EMBL" id="PIB26141.1"/>
    </source>
</evidence>
<keyword evidence="1" id="KW-1133">Transmembrane helix</keyword>
<feature type="transmembrane region" description="Helical" evidence="1">
    <location>
        <begin position="38"/>
        <end position="58"/>
    </location>
</feature>
<dbReference type="Proteomes" id="UP000231516">
    <property type="component" value="Unassembled WGS sequence"/>
</dbReference>
<name>A0A2G5K9C6_9RHOB</name>
<dbReference type="RefSeq" id="WP_099591887.1">
    <property type="nucleotide sequence ID" value="NZ_MDGM01000007.1"/>
</dbReference>
<evidence type="ECO:0000256" key="1">
    <source>
        <dbReference type="SAM" id="Phobius"/>
    </source>
</evidence>
<sequence>MNFIRPELKELLMQWREVILLVAIVLISAVFFLTGTGLIRIITIGLIVIGAGFLYPAIRQARTAASKQSVGVVEITERRIRYLSPDMGAEISANDLTSVEIESRDVNTPLEDVSWIFRDKHGYTMRIPSGAEGARGLLDAISSLPGADLDAVVRAMGYPQKALFTIWKKN</sequence>
<keyword evidence="1" id="KW-0812">Transmembrane</keyword>
<organism evidence="2 3">
    <name type="scientific">Paramylibacter kogurei</name>
    <dbReference type="NCBI Taxonomy" id="1889778"/>
    <lineage>
        <taxon>Bacteria</taxon>
        <taxon>Pseudomonadati</taxon>
        <taxon>Pseudomonadota</taxon>
        <taxon>Alphaproteobacteria</taxon>
        <taxon>Rhodobacterales</taxon>
        <taxon>Paracoccaceae</taxon>
        <taxon>Paramylibacter</taxon>
    </lineage>
</organism>
<comment type="caution">
    <text evidence="2">The sequence shown here is derived from an EMBL/GenBank/DDBJ whole genome shotgun (WGS) entry which is preliminary data.</text>
</comment>
<reference evidence="2 3" key="1">
    <citation type="submission" date="2016-08" db="EMBL/GenBank/DDBJ databases">
        <title>Draft genome of Amylibacter sp. strain 4G11.</title>
        <authorList>
            <person name="Wong S.-K."/>
            <person name="Hamasaki K."/>
            <person name="Yoshizawa S."/>
        </authorList>
    </citation>
    <scope>NUCLEOTIDE SEQUENCE [LARGE SCALE GENOMIC DNA]</scope>
    <source>
        <strain evidence="2 3">4G11</strain>
    </source>
</reference>
<feature type="transmembrane region" description="Helical" evidence="1">
    <location>
        <begin position="12"/>
        <end position="32"/>
    </location>
</feature>
<keyword evidence="3" id="KW-1185">Reference proteome</keyword>
<proteinExistence type="predicted"/>
<accession>A0A2G5K9C6</accession>
<keyword evidence="1" id="KW-0472">Membrane</keyword>
<evidence type="ECO:0000313" key="3">
    <source>
        <dbReference type="Proteomes" id="UP000231516"/>
    </source>
</evidence>
<protein>
    <submittedName>
        <fullName evidence="2">Uncharacterized protein</fullName>
    </submittedName>
</protein>
<dbReference type="AlphaFoldDB" id="A0A2G5K9C6"/>